<evidence type="ECO:0000259" key="5">
    <source>
        <dbReference type="Pfam" id="PF00270"/>
    </source>
</evidence>
<evidence type="ECO:0000256" key="3">
    <source>
        <dbReference type="ARBA" id="ARBA00022806"/>
    </source>
</evidence>
<dbReference type="AlphaFoldDB" id="A0A1I7WUV4"/>
<feature type="domain" description="DEAD/DEAH-box helicase" evidence="5">
    <location>
        <begin position="33"/>
        <end position="110"/>
    </location>
</feature>
<dbReference type="Pfam" id="PF00270">
    <property type="entry name" value="DEAD"/>
    <property type="match status" value="1"/>
</dbReference>
<evidence type="ECO:0000256" key="2">
    <source>
        <dbReference type="ARBA" id="ARBA00022801"/>
    </source>
</evidence>
<dbReference type="Proteomes" id="UP000095283">
    <property type="component" value="Unplaced"/>
</dbReference>
<evidence type="ECO:0000256" key="4">
    <source>
        <dbReference type="ARBA" id="ARBA00022840"/>
    </source>
</evidence>
<evidence type="ECO:0000256" key="1">
    <source>
        <dbReference type="ARBA" id="ARBA00022741"/>
    </source>
</evidence>
<dbReference type="GO" id="GO:0005524">
    <property type="term" value="F:ATP binding"/>
    <property type="evidence" value="ECO:0007669"/>
    <property type="project" value="UniProtKB-KW"/>
</dbReference>
<dbReference type="PANTHER" id="PTHR47961">
    <property type="entry name" value="DNA POLYMERASE THETA, PUTATIVE (AFU_ORTHOLOGUE AFUA_1G05260)-RELATED"/>
    <property type="match status" value="1"/>
</dbReference>
<reference evidence="7" key="1">
    <citation type="submission" date="2016-11" db="UniProtKB">
        <authorList>
            <consortium name="WormBaseParasite"/>
        </authorList>
    </citation>
    <scope>IDENTIFICATION</scope>
</reference>
<evidence type="ECO:0000313" key="7">
    <source>
        <dbReference type="WBParaSite" id="Hba_08915"/>
    </source>
</evidence>
<dbReference type="InterPro" id="IPR050474">
    <property type="entry name" value="Hel308_SKI2-like"/>
</dbReference>
<dbReference type="SUPFAM" id="SSF52540">
    <property type="entry name" value="P-loop containing nucleoside triphosphate hydrolases"/>
    <property type="match status" value="1"/>
</dbReference>
<sequence length="266" mass="29761">MKSEKIFPLPHWVPNGILNGYSEMGIIGLFEWQANLLNEAIDGNLVYSAPTSAGKSIVAELIALRMAISGRKIIFILPYISVAKEKLLFLQRLWRHADLEITGFIGHQSTPPHEWTAAVCTIEKANSLLNHALLDGNFHQIGGSLKNTIQCGVPPDSFDFRVSRDHEKIIRIIGMSTTTQNIHEIGNWINAKVALEIAKILDSLYKSDEKLLSRLNKSALWKMKMKMEQTCALDPVLAKTLPRGVGIHHGGKFDEVNLINLIFEIF</sequence>
<dbReference type="WBParaSite" id="Hba_08915">
    <property type="protein sequence ID" value="Hba_08915"/>
    <property type="gene ID" value="Hba_08915"/>
</dbReference>
<evidence type="ECO:0000313" key="6">
    <source>
        <dbReference type="Proteomes" id="UP000095283"/>
    </source>
</evidence>
<name>A0A1I7WUV4_HETBA</name>
<accession>A0A1I7WUV4</accession>
<keyword evidence="4" id="KW-0067">ATP-binding</keyword>
<dbReference type="InterPro" id="IPR011545">
    <property type="entry name" value="DEAD/DEAH_box_helicase_dom"/>
</dbReference>
<protein>
    <submittedName>
        <fullName evidence="7">DEAD/DEAH box helicase</fullName>
    </submittedName>
</protein>
<keyword evidence="1" id="KW-0547">Nucleotide-binding</keyword>
<proteinExistence type="predicted"/>
<keyword evidence="6" id="KW-1185">Reference proteome</keyword>
<dbReference type="Gene3D" id="3.40.50.300">
    <property type="entry name" value="P-loop containing nucleotide triphosphate hydrolases"/>
    <property type="match status" value="1"/>
</dbReference>
<dbReference type="InterPro" id="IPR027417">
    <property type="entry name" value="P-loop_NTPase"/>
</dbReference>
<dbReference type="PANTHER" id="PTHR47961:SF6">
    <property type="entry name" value="DNA-DIRECTED DNA POLYMERASE"/>
    <property type="match status" value="1"/>
</dbReference>
<keyword evidence="2" id="KW-0378">Hydrolase</keyword>
<dbReference type="GO" id="GO:0004386">
    <property type="term" value="F:helicase activity"/>
    <property type="evidence" value="ECO:0007669"/>
    <property type="project" value="UniProtKB-KW"/>
</dbReference>
<keyword evidence="3" id="KW-0347">Helicase</keyword>
<organism evidence="6 7">
    <name type="scientific">Heterorhabditis bacteriophora</name>
    <name type="common">Entomopathogenic nematode worm</name>
    <dbReference type="NCBI Taxonomy" id="37862"/>
    <lineage>
        <taxon>Eukaryota</taxon>
        <taxon>Metazoa</taxon>
        <taxon>Ecdysozoa</taxon>
        <taxon>Nematoda</taxon>
        <taxon>Chromadorea</taxon>
        <taxon>Rhabditida</taxon>
        <taxon>Rhabditina</taxon>
        <taxon>Rhabditomorpha</taxon>
        <taxon>Strongyloidea</taxon>
        <taxon>Heterorhabditidae</taxon>
        <taxon>Heterorhabditis</taxon>
    </lineage>
</organism>
<dbReference type="GO" id="GO:0016787">
    <property type="term" value="F:hydrolase activity"/>
    <property type="evidence" value="ECO:0007669"/>
    <property type="project" value="UniProtKB-KW"/>
</dbReference>
<dbReference type="GO" id="GO:0003676">
    <property type="term" value="F:nucleic acid binding"/>
    <property type="evidence" value="ECO:0007669"/>
    <property type="project" value="InterPro"/>
</dbReference>